<dbReference type="EMBL" id="JAVFWL010000005">
    <property type="protein sequence ID" value="KAK6757686.1"/>
    <property type="molecule type" value="Genomic_DNA"/>
</dbReference>
<comment type="caution">
    <text evidence="2">The sequence shown here is derived from an EMBL/GenBank/DDBJ whole genome shotgun (WGS) entry which is preliminary data.</text>
</comment>
<gene>
    <name evidence="2" type="primary">Necator_chrV.g20269</name>
    <name evidence="2" type="ORF">RB195_015477</name>
</gene>
<dbReference type="PANTHER" id="PTHR45908:SF11">
    <property type="entry name" value="FUNGAL LIPASE-LIKE DOMAIN-CONTAINING PROTEIN"/>
    <property type="match status" value="1"/>
</dbReference>
<name>A0ABR1E4V2_NECAM</name>
<feature type="domain" description="Fungal lipase-type" evidence="1">
    <location>
        <begin position="133"/>
        <end position="269"/>
    </location>
</feature>
<proteinExistence type="predicted"/>
<evidence type="ECO:0000313" key="2">
    <source>
        <dbReference type="EMBL" id="KAK6757686.1"/>
    </source>
</evidence>
<dbReference type="PANTHER" id="PTHR45908">
    <property type="entry name" value="PROTEIN CBG11750-RELATED"/>
    <property type="match status" value="1"/>
</dbReference>
<dbReference type="InterPro" id="IPR002921">
    <property type="entry name" value="Fungal_lipase-type"/>
</dbReference>
<accession>A0ABR1E4V2</accession>
<dbReference type="Gene3D" id="3.40.50.1820">
    <property type="entry name" value="alpha/beta hydrolase"/>
    <property type="match status" value="1"/>
</dbReference>
<dbReference type="Pfam" id="PF01764">
    <property type="entry name" value="Lipase_3"/>
    <property type="match status" value="1"/>
</dbReference>
<protein>
    <recommendedName>
        <fullName evidence="1">Fungal lipase-type domain-containing protein</fullName>
    </recommendedName>
</protein>
<dbReference type="SUPFAM" id="SSF53474">
    <property type="entry name" value="alpha/beta-Hydrolases"/>
    <property type="match status" value="1"/>
</dbReference>
<keyword evidence="3" id="KW-1185">Reference proteome</keyword>
<evidence type="ECO:0000313" key="3">
    <source>
        <dbReference type="Proteomes" id="UP001303046"/>
    </source>
</evidence>
<dbReference type="InterPro" id="IPR029058">
    <property type="entry name" value="AB_hydrolase_fold"/>
</dbReference>
<evidence type="ECO:0000259" key="1">
    <source>
        <dbReference type="Pfam" id="PF01764"/>
    </source>
</evidence>
<dbReference type="Proteomes" id="UP001303046">
    <property type="component" value="Unassembled WGS sequence"/>
</dbReference>
<sequence length="336" mass="38489">MRASLPREQEDPFISGLQEDRHVTTGFWFFVLLISNFCSRCAGVYSVLTDSESLIVNCPRLPDPAYAYNETFARYYMTPIVAAVFGDSPEPCLRAQLPHVAYYKNIRVNCSTDFPNVTCYGYTAWDSVEKAVIIAFEGTSSGYQMTDEILSFFQEKVAFFDDGHLFKYFHDAFISLWDGGLERQVHTLKYQYPDYKLYITGHSLGASIATVAASYIVKWGRWSPNDVRIVTFGQPRTGDIDFAEWHDGVFRYSYRIVHQRDPVPHIPPVLGKDSVFHHRFEVWYNNNMTVGQPYTICPEADGDYCSNKVISGEAWEHMWYFDKDLGDWGAKGCPSS</sequence>
<reference evidence="2 3" key="1">
    <citation type="submission" date="2023-08" db="EMBL/GenBank/DDBJ databases">
        <title>A Necator americanus chromosomal reference genome.</title>
        <authorList>
            <person name="Ilik V."/>
            <person name="Petrzelkova K.J."/>
            <person name="Pardy F."/>
            <person name="Fuh T."/>
            <person name="Niatou-Singa F.S."/>
            <person name="Gouil Q."/>
            <person name="Baker L."/>
            <person name="Ritchie M.E."/>
            <person name="Jex A.R."/>
            <person name="Gazzola D."/>
            <person name="Li H."/>
            <person name="Toshio Fujiwara R."/>
            <person name="Zhan B."/>
            <person name="Aroian R.V."/>
            <person name="Pafco B."/>
            <person name="Schwarz E.M."/>
        </authorList>
    </citation>
    <scope>NUCLEOTIDE SEQUENCE [LARGE SCALE GENOMIC DNA]</scope>
    <source>
        <strain evidence="2 3">Aroian</strain>
        <tissue evidence="2">Whole animal</tissue>
    </source>
</reference>
<organism evidence="2 3">
    <name type="scientific">Necator americanus</name>
    <name type="common">Human hookworm</name>
    <dbReference type="NCBI Taxonomy" id="51031"/>
    <lineage>
        <taxon>Eukaryota</taxon>
        <taxon>Metazoa</taxon>
        <taxon>Ecdysozoa</taxon>
        <taxon>Nematoda</taxon>
        <taxon>Chromadorea</taxon>
        <taxon>Rhabditida</taxon>
        <taxon>Rhabditina</taxon>
        <taxon>Rhabditomorpha</taxon>
        <taxon>Strongyloidea</taxon>
        <taxon>Ancylostomatidae</taxon>
        <taxon>Bunostominae</taxon>
        <taxon>Necator</taxon>
    </lineage>
</organism>
<dbReference type="CDD" id="cd00519">
    <property type="entry name" value="Lipase_3"/>
    <property type="match status" value="1"/>
</dbReference>